<keyword evidence="2" id="KW-1185">Reference proteome</keyword>
<reference evidence="1 2" key="1">
    <citation type="submission" date="2019-09" db="EMBL/GenBank/DDBJ databases">
        <title>Taxonomy of Antarctic Massilia spp.: description of Massilia rubra sp. nov., Massilia aquatica sp. nov., Massilia mucilaginosa sp. nov., Massilia frigida sp. nov. isolated from streams, lakes and regoliths.</title>
        <authorList>
            <person name="Holochova P."/>
            <person name="Sedlacek I."/>
            <person name="Kralova S."/>
            <person name="Maslanova I."/>
            <person name="Busse H.-J."/>
            <person name="Stankova E."/>
            <person name="Vrbovska V."/>
            <person name="Kovarovic V."/>
            <person name="Bartak M."/>
            <person name="Svec P."/>
            <person name="Pantucek R."/>
        </authorList>
    </citation>
    <scope>NUCLEOTIDE SEQUENCE [LARGE SCALE GENOMIC DNA]</scope>
    <source>
        <strain evidence="1 2">CCM 8693</strain>
    </source>
</reference>
<evidence type="ECO:0008006" key="3">
    <source>
        <dbReference type="Google" id="ProtNLM"/>
    </source>
</evidence>
<comment type="caution">
    <text evidence="1">The sequence shown here is derived from an EMBL/GenBank/DDBJ whole genome shotgun (WGS) entry which is preliminary data.</text>
</comment>
<name>A0ABX0MI48_9BURK</name>
<organism evidence="1 2">
    <name type="scientific">Massilia aquatica</name>
    <dbReference type="NCBI Taxonomy" id="2609000"/>
    <lineage>
        <taxon>Bacteria</taxon>
        <taxon>Pseudomonadati</taxon>
        <taxon>Pseudomonadota</taxon>
        <taxon>Betaproteobacteria</taxon>
        <taxon>Burkholderiales</taxon>
        <taxon>Oxalobacteraceae</taxon>
        <taxon>Telluria group</taxon>
        <taxon>Massilia</taxon>
    </lineage>
</organism>
<gene>
    <name evidence="1" type="ORF">F1609_31255</name>
</gene>
<sequence>MTNLNVVDDLNLLIEARQGARLLGLSFPRDDGPELSDDSTGAPVIGGGAEIELRCGNAALIMSADGRIQLRDTYITSYTSETELILGGSVNFQRTLLTMSGSSH</sequence>
<proteinExistence type="predicted"/>
<dbReference type="EMBL" id="VVIW01000035">
    <property type="protein sequence ID" value="NHZ44602.1"/>
    <property type="molecule type" value="Genomic_DNA"/>
</dbReference>
<dbReference type="RefSeq" id="WP_167081377.1">
    <property type="nucleotide sequence ID" value="NZ_VVIW01000035.1"/>
</dbReference>
<dbReference type="Proteomes" id="UP000819052">
    <property type="component" value="Unassembled WGS sequence"/>
</dbReference>
<protein>
    <recommendedName>
        <fullName evidence="3">Sporulation protein</fullName>
    </recommendedName>
</protein>
<evidence type="ECO:0000313" key="1">
    <source>
        <dbReference type="EMBL" id="NHZ44602.1"/>
    </source>
</evidence>
<evidence type="ECO:0000313" key="2">
    <source>
        <dbReference type="Proteomes" id="UP000819052"/>
    </source>
</evidence>
<accession>A0ABX0MI48</accession>